<evidence type="ECO:0000313" key="1">
    <source>
        <dbReference type="EMBL" id="KAK7496765.1"/>
    </source>
</evidence>
<keyword evidence="2" id="KW-1185">Reference proteome</keyword>
<name>A0ABD0LBX1_9CAEN</name>
<evidence type="ECO:0000313" key="2">
    <source>
        <dbReference type="Proteomes" id="UP001519460"/>
    </source>
</evidence>
<reference evidence="1 2" key="1">
    <citation type="journal article" date="2023" name="Sci. Data">
        <title>Genome assembly of the Korean intertidal mud-creeper Batillaria attramentaria.</title>
        <authorList>
            <person name="Patra A.K."/>
            <person name="Ho P.T."/>
            <person name="Jun S."/>
            <person name="Lee S.J."/>
            <person name="Kim Y."/>
            <person name="Won Y.J."/>
        </authorList>
    </citation>
    <scope>NUCLEOTIDE SEQUENCE [LARGE SCALE GENOMIC DNA]</scope>
    <source>
        <strain evidence="1">Wonlab-2016</strain>
    </source>
</reference>
<dbReference type="AlphaFoldDB" id="A0ABD0LBX1"/>
<dbReference type="Proteomes" id="UP001519460">
    <property type="component" value="Unassembled WGS sequence"/>
</dbReference>
<dbReference type="EMBL" id="JACVVK020000064">
    <property type="protein sequence ID" value="KAK7496765.1"/>
    <property type="molecule type" value="Genomic_DNA"/>
</dbReference>
<accession>A0ABD0LBX1</accession>
<protein>
    <submittedName>
        <fullName evidence="1">Uncharacterized protein</fullName>
    </submittedName>
</protein>
<sequence>MGGYHTERGVAEVRSNCMALADYRPEEMSQTKIRPDNIPIVWKVQPESEPAFSAYTPGTTPCLQSEACCALRHVYMPFLLASSMYPESSAQRQST</sequence>
<proteinExistence type="predicted"/>
<organism evidence="1 2">
    <name type="scientific">Batillaria attramentaria</name>
    <dbReference type="NCBI Taxonomy" id="370345"/>
    <lineage>
        <taxon>Eukaryota</taxon>
        <taxon>Metazoa</taxon>
        <taxon>Spiralia</taxon>
        <taxon>Lophotrochozoa</taxon>
        <taxon>Mollusca</taxon>
        <taxon>Gastropoda</taxon>
        <taxon>Caenogastropoda</taxon>
        <taxon>Sorbeoconcha</taxon>
        <taxon>Cerithioidea</taxon>
        <taxon>Batillariidae</taxon>
        <taxon>Batillaria</taxon>
    </lineage>
</organism>
<gene>
    <name evidence="1" type="ORF">BaRGS_00011974</name>
</gene>
<comment type="caution">
    <text evidence="1">The sequence shown here is derived from an EMBL/GenBank/DDBJ whole genome shotgun (WGS) entry which is preliminary data.</text>
</comment>